<protein>
    <recommendedName>
        <fullName evidence="4">Acyl-CoA dehydrogenase-related protein</fullName>
    </recommendedName>
</protein>
<proteinExistence type="predicted"/>
<evidence type="ECO:0000313" key="3">
    <source>
        <dbReference type="Proteomes" id="UP000250235"/>
    </source>
</evidence>
<accession>A0A2Z7APJ2</accession>
<keyword evidence="3" id="KW-1185">Reference proteome</keyword>
<gene>
    <name evidence="2" type="ORF">F511_19897</name>
</gene>
<evidence type="ECO:0000313" key="2">
    <source>
        <dbReference type="EMBL" id="KZV21082.1"/>
    </source>
</evidence>
<dbReference type="AlphaFoldDB" id="A0A2Z7APJ2"/>
<evidence type="ECO:0000256" key="1">
    <source>
        <dbReference type="SAM" id="MobiDB-lite"/>
    </source>
</evidence>
<feature type="region of interest" description="Disordered" evidence="1">
    <location>
        <begin position="330"/>
        <end position="385"/>
    </location>
</feature>
<dbReference type="Proteomes" id="UP000250235">
    <property type="component" value="Unassembled WGS sequence"/>
</dbReference>
<sequence>MSLFDLQDVCIAIGSIATPDLPMVVDLIGIYGLKGPYCTLTTTNWFLQALSVIPRGSWGDVARRFTMIRWAMTSGRRPSPQASPPPPLSAAAAAALFAKNSFRPIRRGESVRVDLVTPSSICLLEEQLTDRQSRVVRAVGRKLEGEQRACCFSRELELKFCVTICRLSLRAENPMLSLSRDSQMSRCDLDSMIYCDFIAQPSRCALLTDYSCLLKKKKKIQVISTADESVSSRKVISTVDESINSRYPRSKKKKISWSAQRIEEGAKRSSRCVKSTAKQLTNYQSWMSTAELISNGESDNLSAKEKDASTVLVSDQQSYAVQIHVECHERHQGSRVNSTAGSATYTNPNQQLEEQSSQNNSTTGDTRLTETAHGWLPEQKGSPIV</sequence>
<name>A0A2Z7APJ2_9LAMI</name>
<dbReference type="EMBL" id="KV014958">
    <property type="protein sequence ID" value="KZV21082.1"/>
    <property type="molecule type" value="Genomic_DNA"/>
</dbReference>
<feature type="compositionally biased region" description="Polar residues" evidence="1">
    <location>
        <begin position="334"/>
        <end position="346"/>
    </location>
</feature>
<reference evidence="2 3" key="1">
    <citation type="journal article" date="2015" name="Proc. Natl. Acad. Sci. U.S.A.">
        <title>The resurrection genome of Boea hygrometrica: A blueprint for survival of dehydration.</title>
        <authorList>
            <person name="Xiao L."/>
            <person name="Yang G."/>
            <person name="Zhang L."/>
            <person name="Yang X."/>
            <person name="Zhao S."/>
            <person name="Ji Z."/>
            <person name="Zhou Q."/>
            <person name="Hu M."/>
            <person name="Wang Y."/>
            <person name="Chen M."/>
            <person name="Xu Y."/>
            <person name="Jin H."/>
            <person name="Xiao X."/>
            <person name="Hu G."/>
            <person name="Bao F."/>
            <person name="Hu Y."/>
            <person name="Wan P."/>
            <person name="Li L."/>
            <person name="Deng X."/>
            <person name="Kuang T."/>
            <person name="Xiang C."/>
            <person name="Zhu J.K."/>
            <person name="Oliver M.J."/>
            <person name="He Y."/>
        </authorList>
    </citation>
    <scope>NUCLEOTIDE SEQUENCE [LARGE SCALE GENOMIC DNA]</scope>
    <source>
        <strain evidence="3">cv. XS01</strain>
    </source>
</reference>
<organism evidence="2 3">
    <name type="scientific">Dorcoceras hygrometricum</name>
    <dbReference type="NCBI Taxonomy" id="472368"/>
    <lineage>
        <taxon>Eukaryota</taxon>
        <taxon>Viridiplantae</taxon>
        <taxon>Streptophyta</taxon>
        <taxon>Embryophyta</taxon>
        <taxon>Tracheophyta</taxon>
        <taxon>Spermatophyta</taxon>
        <taxon>Magnoliopsida</taxon>
        <taxon>eudicotyledons</taxon>
        <taxon>Gunneridae</taxon>
        <taxon>Pentapetalae</taxon>
        <taxon>asterids</taxon>
        <taxon>lamiids</taxon>
        <taxon>Lamiales</taxon>
        <taxon>Gesneriaceae</taxon>
        <taxon>Didymocarpoideae</taxon>
        <taxon>Trichosporeae</taxon>
        <taxon>Loxocarpinae</taxon>
        <taxon>Dorcoceras</taxon>
    </lineage>
</organism>
<feature type="compositionally biased region" description="Low complexity" evidence="1">
    <location>
        <begin position="347"/>
        <end position="361"/>
    </location>
</feature>
<evidence type="ECO:0008006" key="4">
    <source>
        <dbReference type="Google" id="ProtNLM"/>
    </source>
</evidence>